<dbReference type="SUPFAM" id="SSF81901">
    <property type="entry name" value="HCP-like"/>
    <property type="match status" value="2"/>
</dbReference>
<dbReference type="Pfam" id="PF01535">
    <property type="entry name" value="PPR"/>
    <property type="match status" value="2"/>
</dbReference>
<gene>
    <name evidence="4" type="ORF">K7X08_013531</name>
</gene>
<protein>
    <recommendedName>
        <fullName evidence="6">Pentatricopeptide repeat-containing protein</fullName>
    </recommendedName>
</protein>
<dbReference type="PROSITE" id="PS51375">
    <property type="entry name" value="PPR"/>
    <property type="match status" value="12"/>
</dbReference>
<dbReference type="GO" id="GO:0003729">
    <property type="term" value="F:mRNA binding"/>
    <property type="evidence" value="ECO:0007669"/>
    <property type="project" value="TreeGrafter"/>
</dbReference>
<dbReference type="InterPro" id="IPR011990">
    <property type="entry name" value="TPR-like_helical_dom_sf"/>
</dbReference>
<reference evidence="5" key="1">
    <citation type="journal article" date="2023" name="Proc. Natl. Acad. Sci. U.S.A.">
        <title>Genomic and structural basis for evolution of tropane alkaloid biosynthesis.</title>
        <authorList>
            <person name="Wanga Y.-J."/>
            <person name="Taina T."/>
            <person name="Yua J.-Y."/>
            <person name="Lia J."/>
            <person name="Xua B."/>
            <person name="Chenc J."/>
            <person name="D'Auriad J.C."/>
            <person name="Huanga J.-P."/>
            <person name="Huanga S.-X."/>
        </authorList>
    </citation>
    <scope>NUCLEOTIDE SEQUENCE [LARGE SCALE GENOMIC DNA]</scope>
    <source>
        <strain evidence="5">cv. KIB-2019</strain>
    </source>
</reference>
<dbReference type="PANTHER" id="PTHR47938">
    <property type="entry name" value="RESPIRATORY COMPLEX I CHAPERONE (CIA84), PUTATIVE (AFU_ORTHOLOGUE AFUA_2G06020)-RELATED"/>
    <property type="match status" value="1"/>
</dbReference>
<dbReference type="Pfam" id="PF13041">
    <property type="entry name" value="PPR_2"/>
    <property type="match status" value="5"/>
</dbReference>
<feature type="repeat" description="PPR" evidence="3">
    <location>
        <begin position="190"/>
        <end position="224"/>
    </location>
</feature>
<proteinExistence type="inferred from homology"/>
<feature type="repeat" description="PPR" evidence="3">
    <location>
        <begin position="507"/>
        <end position="541"/>
    </location>
</feature>
<dbReference type="Gene3D" id="1.25.40.10">
    <property type="entry name" value="Tetratricopeptide repeat domain"/>
    <property type="match status" value="5"/>
</dbReference>
<keyword evidence="5" id="KW-1185">Reference proteome</keyword>
<feature type="repeat" description="PPR" evidence="3">
    <location>
        <begin position="366"/>
        <end position="401"/>
    </location>
</feature>
<comment type="caution">
    <text evidence="4">The sequence shown here is derived from an EMBL/GenBank/DDBJ whole genome shotgun (WGS) entry which is preliminary data.</text>
</comment>
<dbReference type="OrthoDB" id="185373at2759"/>
<feature type="repeat" description="PPR" evidence="3">
    <location>
        <begin position="472"/>
        <end position="506"/>
    </location>
</feature>
<evidence type="ECO:0000256" key="2">
    <source>
        <dbReference type="ARBA" id="ARBA00022737"/>
    </source>
</evidence>
<evidence type="ECO:0008006" key="6">
    <source>
        <dbReference type="Google" id="ProtNLM"/>
    </source>
</evidence>
<feature type="repeat" description="PPR" evidence="3">
    <location>
        <begin position="577"/>
        <end position="611"/>
    </location>
</feature>
<feature type="repeat" description="PPR" evidence="3">
    <location>
        <begin position="261"/>
        <end position="295"/>
    </location>
</feature>
<feature type="repeat" description="PPR" evidence="3">
    <location>
        <begin position="402"/>
        <end position="436"/>
    </location>
</feature>
<dbReference type="AlphaFoldDB" id="A0A9Q1LMD0"/>
<name>A0A9Q1LMD0_9SOLA</name>
<evidence type="ECO:0000256" key="3">
    <source>
        <dbReference type="PROSITE-ProRule" id="PRU00708"/>
    </source>
</evidence>
<feature type="repeat" description="PPR" evidence="3">
    <location>
        <begin position="437"/>
        <end position="467"/>
    </location>
</feature>
<dbReference type="EMBL" id="JAJAGQ010000016">
    <property type="protein sequence ID" value="KAJ8539279.1"/>
    <property type="molecule type" value="Genomic_DNA"/>
</dbReference>
<feature type="repeat" description="PPR" evidence="3">
    <location>
        <begin position="331"/>
        <end position="365"/>
    </location>
</feature>
<organism evidence="4 5">
    <name type="scientific">Anisodus acutangulus</name>
    <dbReference type="NCBI Taxonomy" id="402998"/>
    <lineage>
        <taxon>Eukaryota</taxon>
        <taxon>Viridiplantae</taxon>
        <taxon>Streptophyta</taxon>
        <taxon>Embryophyta</taxon>
        <taxon>Tracheophyta</taxon>
        <taxon>Spermatophyta</taxon>
        <taxon>Magnoliopsida</taxon>
        <taxon>eudicotyledons</taxon>
        <taxon>Gunneridae</taxon>
        <taxon>Pentapetalae</taxon>
        <taxon>asterids</taxon>
        <taxon>lamiids</taxon>
        <taxon>Solanales</taxon>
        <taxon>Solanaceae</taxon>
        <taxon>Solanoideae</taxon>
        <taxon>Hyoscyameae</taxon>
        <taxon>Anisodus</taxon>
    </lineage>
</organism>
<evidence type="ECO:0000313" key="5">
    <source>
        <dbReference type="Proteomes" id="UP001152561"/>
    </source>
</evidence>
<feature type="repeat" description="PPR" evidence="3">
    <location>
        <begin position="296"/>
        <end position="330"/>
    </location>
</feature>
<feature type="repeat" description="PPR" evidence="3">
    <location>
        <begin position="226"/>
        <end position="260"/>
    </location>
</feature>
<dbReference type="InterPro" id="IPR002885">
    <property type="entry name" value="PPR_rpt"/>
</dbReference>
<dbReference type="Proteomes" id="UP001152561">
    <property type="component" value="Unassembled WGS sequence"/>
</dbReference>
<evidence type="ECO:0000313" key="4">
    <source>
        <dbReference type="EMBL" id="KAJ8539279.1"/>
    </source>
</evidence>
<accession>A0A9Q1LMD0</accession>
<comment type="similarity">
    <text evidence="1">Belongs to the PPR family. P subfamily.</text>
</comment>
<feature type="repeat" description="PPR" evidence="3">
    <location>
        <begin position="542"/>
        <end position="576"/>
    </location>
</feature>
<dbReference type="Pfam" id="PF12854">
    <property type="entry name" value="PPR_1"/>
    <property type="match status" value="1"/>
</dbReference>
<evidence type="ECO:0000256" key="1">
    <source>
        <dbReference type="ARBA" id="ARBA00007626"/>
    </source>
</evidence>
<dbReference type="PANTHER" id="PTHR47938:SF35">
    <property type="entry name" value="PENTATRICOPEPTIDE REPEAT-CONTAINING PROTEIN 4, MITOCHONDRIAL-RELATED"/>
    <property type="match status" value="1"/>
</dbReference>
<sequence length="730" mass="82193">MMIGTVCTRRNISTFSCLCQRIKQTESEIVKMFEISRPKAKTEGFQRPPLRRGSVRILDERFIRILKIFKWGPDAEKALEVLQLKVDNELVREVLKIDMEISVKIQFFKWAGKRRNFEHDSTTYLALIRCLEEAGLTGEMWNMAQEMARSTCVITPADLSETVRILGRAKMVNKAISIFYLIKGRKCKPTATTYNSIIFMLMQEGQHEKVHELYSEMCNEGNCFPDTFTYSALISSYAKLGRDDSAIRFFDELKDNGLHPTAKIYTTLLAVYFKLGRVEMALALVNEMKKNACAPTVYTYTELIRGLGKAVRIEEAYSIFLSMLKEGCKPDVVLINNVINLLGRGGRIGDAYKLFNEMESLNCKPNVVTYNTIIKSLFESKAHVSEASSWFERMKENGVAPSSFTYSILIDGYCKRNRVEKALALLEEMDEKCFPPCPAAYCSLINSLGKAKRYEAANELFQELKESCGSSSSRVYAVMIKHFGKCGRLTEAVNLFNEMQKLGGSPDVYAYNALMSGLVRAGMLDEAFSMLLSMEENGCAPDLNSFNIILNGLAKTGDPQRPIEMFTKMKHSTIKPNAVSYNTILGCLSRAGMFEEASRLMKEMRANGFEYDLITYSSILEAVGHNDEDGYLVLGNLLNHLGLAIYTTLCRGLQCADKFEWQITAAFWLLFLLVLTSADMIRRHQDQSSSSSSLRLVKGYPAGGCCHNCCIWSRIFLIIQAAKICALCSA</sequence>
<keyword evidence="2" id="KW-0677">Repeat</keyword>
<dbReference type="NCBIfam" id="TIGR00756">
    <property type="entry name" value="PPR"/>
    <property type="match status" value="12"/>
</dbReference>